<organism evidence="2 3">
    <name type="scientific">Aurantiacibacter spongiae</name>
    <dbReference type="NCBI Taxonomy" id="2488860"/>
    <lineage>
        <taxon>Bacteria</taxon>
        <taxon>Pseudomonadati</taxon>
        <taxon>Pseudomonadota</taxon>
        <taxon>Alphaproteobacteria</taxon>
        <taxon>Sphingomonadales</taxon>
        <taxon>Erythrobacteraceae</taxon>
        <taxon>Aurantiacibacter</taxon>
    </lineage>
</organism>
<dbReference type="EMBL" id="RPFZ01000001">
    <property type="protein sequence ID" value="RPF70597.1"/>
    <property type="molecule type" value="Genomic_DNA"/>
</dbReference>
<protein>
    <submittedName>
        <fullName evidence="2">Uncharacterized protein</fullName>
    </submittedName>
</protein>
<proteinExistence type="predicted"/>
<keyword evidence="3" id="KW-1185">Reference proteome</keyword>
<dbReference type="RefSeq" id="WP_123878221.1">
    <property type="nucleotide sequence ID" value="NZ_RPFZ01000001.1"/>
</dbReference>
<evidence type="ECO:0000256" key="1">
    <source>
        <dbReference type="SAM" id="SignalP"/>
    </source>
</evidence>
<keyword evidence="1" id="KW-0732">Signal</keyword>
<comment type="caution">
    <text evidence="2">The sequence shown here is derived from an EMBL/GenBank/DDBJ whole genome shotgun (WGS) entry which is preliminary data.</text>
</comment>
<evidence type="ECO:0000313" key="2">
    <source>
        <dbReference type="EMBL" id="RPF70597.1"/>
    </source>
</evidence>
<dbReference type="AlphaFoldDB" id="A0A3N5CPT4"/>
<name>A0A3N5CPT4_9SPHN</name>
<gene>
    <name evidence="2" type="ORF">EG799_02375</name>
</gene>
<feature type="signal peptide" evidence="1">
    <location>
        <begin position="1"/>
        <end position="25"/>
    </location>
</feature>
<sequence>MKIRNTLLGALAIGSLAIVSVPASADTGAPTQDVRDIGHKKKERRETNGVQILFNWLYKVVTDQG</sequence>
<accession>A0A3N5CPT4</accession>
<evidence type="ECO:0000313" key="3">
    <source>
        <dbReference type="Proteomes" id="UP000275232"/>
    </source>
</evidence>
<reference evidence="2 3" key="1">
    <citation type="submission" date="2018-11" db="EMBL/GenBank/DDBJ databases">
        <title>Erythrobacter spongiae sp. nov., isolated from a marine sponge.</title>
        <authorList>
            <person name="Zhuang L."/>
            <person name="Luo L."/>
        </authorList>
    </citation>
    <scope>NUCLEOTIDE SEQUENCE [LARGE SCALE GENOMIC DNA]</scope>
    <source>
        <strain evidence="2 3">HN-E23</strain>
    </source>
</reference>
<dbReference type="Proteomes" id="UP000275232">
    <property type="component" value="Unassembled WGS sequence"/>
</dbReference>
<feature type="chain" id="PRO_5018104930" evidence="1">
    <location>
        <begin position="26"/>
        <end position="65"/>
    </location>
</feature>